<sequence length="134" mass="14718">MTGLRRADLSFPFRISGSSRQARTEDYPVHVDQLLRQLLLTDPGERVALPEFGCGLRRLVFAPQSEALEATVRLQVTQAVQRWLSDQVRLTDVAVRSGAGADPESGLTEGELLVSVSYVLLDTLGARRLDVKVA</sequence>
<reference evidence="2 3" key="1">
    <citation type="submission" date="2020-01" db="EMBL/GenBank/DDBJ databases">
        <title>Insect and environment-associated Actinomycetes.</title>
        <authorList>
            <person name="Currrie C."/>
            <person name="Chevrette M."/>
            <person name="Carlson C."/>
            <person name="Stubbendieck R."/>
            <person name="Wendt-Pienkowski E."/>
        </authorList>
    </citation>
    <scope>NUCLEOTIDE SEQUENCE [LARGE SCALE GENOMIC DNA]</scope>
    <source>
        <strain evidence="2 3">SID7739</strain>
    </source>
</reference>
<dbReference type="AlphaFoldDB" id="A0A6G3TE54"/>
<protein>
    <submittedName>
        <fullName evidence="2">GPW/gp25 family protein</fullName>
    </submittedName>
</protein>
<gene>
    <name evidence="2" type="ORF">G3I66_17785</name>
</gene>
<dbReference type="SUPFAM" id="SSF160719">
    <property type="entry name" value="gpW/gp25-like"/>
    <property type="match status" value="1"/>
</dbReference>
<dbReference type="Proteomes" id="UP000475666">
    <property type="component" value="Unassembled WGS sequence"/>
</dbReference>
<organism evidence="2 3">
    <name type="scientific">Streptomyces rubrogriseus</name>
    <dbReference type="NCBI Taxonomy" id="194673"/>
    <lineage>
        <taxon>Bacteria</taxon>
        <taxon>Bacillati</taxon>
        <taxon>Actinomycetota</taxon>
        <taxon>Actinomycetes</taxon>
        <taxon>Kitasatosporales</taxon>
        <taxon>Streptomycetaceae</taxon>
        <taxon>Streptomyces</taxon>
        <taxon>Streptomyces violaceoruber group</taxon>
    </lineage>
</organism>
<feature type="domain" description="IraD/Gp25-like" evidence="1">
    <location>
        <begin position="30"/>
        <end position="122"/>
    </location>
</feature>
<accession>A0A6G3TE54</accession>
<proteinExistence type="predicted"/>
<evidence type="ECO:0000313" key="2">
    <source>
        <dbReference type="EMBL" id="NEC34997.1"/>
    </source>
</evidence>
<dbReference type="EMBL" id="JAAGMQ010000526">
    <property type="protein sequence ID" value="NEC34997.1"/>
    <property type="molecule type" value="Genomic_DNA"/>
</dbReference>
<dbReference type="GeneID" id="91389436"/>
<comment type="caution">
    <text evidence="2">The sequence shown here is derived from an EMBL/GenBank/DDBJ whole genome shotgun (WGS) entry which is preliminary data.</text>
</comment>
<evidence type="ECO:0000259" key="1">
    <source>
        <dbReference type="Pfam" id="PF04965"/>
    </source>
</evidence>
<evidence type="ECO:0000313" key="3">
    <source>
        <dbReference type="Proteomes" id="UP000475666"/>
    </source>
</evidence>
<name>A0A6G3TE54_9ACTN</name>
<dbReference type="Gene3D" id="3.10.450.40">
    <property type="match status" value="1"/>
</dbReference>
<dbReference type="RefSeq" id="WP_037897998.1">
    <property type="nucleotide sequence ID" value="NZ_JAAGMQ010000526.1"/>
</dbReference>
<dbReference type="InterPro" id="IPR007048">
    <property type="entry name" value="IraD/Gp25-like"/>
</dbReference>
<dbReference type="Pfam" id="PF04965">
    <property type="entry name" value="GPW_gp25"/>
    <property type="match status" value="1"/>
</dbReference>